<sequence length="1144" mass="131097">MAELIAGAFLSSLFQVTLESIASRDFKDLFNQKLVENLEITLYSINQLLDDAETKKYQNQNVKKWFDRLKHEVYEVDQLLDEIATNAQQKRKVKRLLSTLSNQFESRIKDLLDKLKSLAAQKDVLGLTQSNEGGVSLQSSKRSPTASLVDESCIYGREGDKEEIINYLLSDKDNNNQVSIISIVGMGGMGKTTLAQLVYNDQRMEKHFELKAWVHVSKSFDVVGLTKTILRSFHSPADGEDLDPLICQLQKTLTGKKCLLVLDDVWNGNEECLEQLLLSFNPGFSGSKIIVTTRDKHVAFVMKSDHQLLLNQLEEKDCWSIFVKHAFRGKNVFEYPNLESIGKKIVEKCGGLPLAVKTLGNLLQRKFSQAEWFKILETDMWHVSKGGDEINSVLRLSYHNLPSNLKRCFAFCSIFPKGYVFEKDELIKLWMAEGLLKCCGRDKSEEELGNEFLDDLESISFFQEPLYSWGDKRLFMHDLVNDLAKSESHEFCLQIEGDSLQDITERTRHICCHLDLKDGARLLNHISKIKKLRSFLVVSRGYDEECFIISNNLQHDLFSKLKYLRLLSFGGCKLKELSGEIGNLKLLRYLNLTKSLIERLPDSICKLYKLETLILERCSELTILPSKFYKLVSLRHLNLKGCNIKKMPKQMGSLNHLQTLSHFVVGEENGSNIQELGNLNRLQGKLCISGLEYVINPEDAARANLKDKKHVEELNMKYSDNFKFNINRRESDVIEALQPNSNLKRLTIEGYNGRSFPNWITGCHLPNLVSLQLLSCGLCSHLPPLGQLPSLKELSISKCDGIKIIGEEFHGNNNLTNVPFLSLEVLKFEMMNNWEEWLCLEGFPLLKKLSIRNCPKLKRALPQHLPYLQKLNISDCNKMEASIPKCDNMIELDIQRCDRILVNELPTSLKWLFLCDNPYTEFSVDQNLINILFLEELKLDFRGCVNCPSLDLRCYNSLCYLSITGWGSSSLPFSLHLFTKLHSLYLHNCPELESFPMGGLPSNLRHLKICNCPKLIGSREEWGLFQLNSLDSFFVSDEFENVESFPEENLLPPSLTDLNVINCSKLRIMNKKGFLHLKSLNWLYINNCPSLESLPEKEDLPNSLSNLWIEDCGIIKEKYEKEGGERWHTITHIPNVWIDNIKQK</sequence>
<comment type="caution">
    <text evidence="10">The sequence shown here is derived from an EMBL/GenBank/DDBJ whole genome shotgun (WGS) entry which is preliminary data.</text>
</comment>
<evidence type="ECO:0000256" key="3">
    <source>
        <dbReference type="ARBA" id="ARBA00022741"/>
    </source>
</evidence>
<dbReference type="SUPFAM" id="SSF52540">
    <property type="entry name" value="P-loop containing nucleoside triphosphate hydrolases"/>
    <property type="match status" value="1"/>
</dbReference>
<dbReference type="PRINTS" id="PR00364">
    <property type="entry name" value="DISEASERSIST"/>
</dbReference>
<proteinExistence type="predicted"/>
<dbReference type="InterPro" id="IPR027417">
    <property type="entry name" value="P-loop_NTPase"/>
</dbReference>
<feature type="domain" description="Disease resistance N-terminal" evidence="7">
    <location>
        <begin position="9"/>
        <end position="93"/>
    </location>
</feature>
<dbReference type="PANTHER" id="PTHR36766">
    <property type="entry name" value="PLANT BROAD-SPECTRUM MILDEW RESISTANCE PROTEIN RPW8"/>
    <property type="match status" value="1"/>
</dbReference>
<dbReference type="AlphaFoldDB" id="A0A396ISU8"/>
<dbReference type="InterPro" id="IPR056789">
    <property type="entry name" value="LRR_R13L1-DRL21"/>
</dbReference>
<dbReference type="InterPro" id="IPR036388">
    <property type="entry name" value="WH-like_DNA-bd_sf"/>
</dbReference>
<accession>A0A396ISU8</accession>
<dbReference type="SUPFAM" id="SSF52047">
    <property type="entry name" value="RNI-like"/>
    <property type="match status" value="1"/>
</dbReference>
<feature type="domain" description="NB-ARC" evidence="6">
    <location>
        <begin position="158"/>
        <end position="330"/>
    </location>
</feature>
<dbReference type="Gramene" id="rna13927">
    <property type="protein sequence ID" value="RHN66017.1"/>
    <property type="gene ID" value="gene13927"/>
</dbReference>
<dbReference type="PANTHER" id="PTHR36766:SF31">
    <property type="entry name" value="DISEASE RESISTANCE RPP13-LIKE PROTEIN 1"/>
    <property type="match status" value="1"/>
</dbReference>
<dbReference type="Pfam" id="PF18052">
    <property type="entry name" value="Rx_N"/>
    <property type="match status" value="1"/>
</dbReference>
<dbReference type="EMBL" id="PSQE01000003">
    <property type="protein sequence ID" value="RHN66017.1"/>
    <property type="molecule type" value="Genomic_DNA"/>
</dbReference>
<keyword evidence="3" id="KW-0547">Nucleotide-binding</keyword>
<keyword evidence="10" id="KW-0378">Hydrolase</keyword>
<evidence type="ECO:0000256" key="5">
    <source>
        <dbReference type="ARBA" id="ARBA00022840"/>
    </source>
</evidence>
<evidence type="ECO:0000259" key="7">
    <source>
        <dbReference type="Pfam" id="PF18052"/>
    </source>
</evidence>
<dbReference type="Gene3D" id="3.80.10.10">
    <property type="entry name" value="Ribonuclease Inhibitor"/>
    <property type="match status" value="2"/>
</dbReference>
<dbReference type="Pfam" id="PF23559">
    <property type="entry name" value="WHD_DRP"/>
    <property type="match status" value="1"/>
</dbReference>
<evidence type="ECO:0000256" key="4">
    <source>
        <dbReference type="ARBA" id="ARBA00022821"/>
    </source>
</evidence>
<evidence type="ECO:0000313" key="10">
    <source>
        <dbReference type="EMBL" id="RHN66017.1"/>
    </source>
</evidence>
<dbReference type="Gene3D" id="1.10.10.10">
    <property type="entry name" value="Winged helix-like DNA-binding domain superfamily/Winged helix DNA-binding domain"/>
    <property type="match status" value="1"/>
</dbReference>
<dbReference type="FunFam" id="3.40.50.300:FF:001091">
    <property type="entry name" value="Probable disease resistance protein At1g61300"/>
    <property type="match status" value="1"/>
</dbReference>
<dbReference type="OrthoDB" id="1435506at2759"/>
<evidence type="ECO:0000256" key="1">
    <source>
        <dbReference type="ARBA" id="ARBA00022614"/>
    </source>
</evidence>
<dbReference type="GO" id="GO:0043531">
    <property type="term" value="F:ADP binding"/>
    <property type="evidence" value="ECO:0007669"/>
    <property type="project" value="InterPro"/>
</dbReference>
<reference evidence="10" key="1">
    <citation type="journal article" date="2018" name="Nat. Plants">
        <title>Whole-genome landscape of Medicago truncatula symbiotic genes.</title>
        <authorList>
            <person name="Pecrix Y."/>
            <person name="Gamas P."/>
            <person name="Carrere S."/>
        </authorList>
    </citation>
    <scope>NUCLEOTIDE SEQUENCE</scope>
    <source>
        <tissue evidence="10">Leaves</tissue>
    </source>
</reference>
<dbReference type="Proteomes" id="UP000265566">
    <property type="component" value="Chromosome 3"/>
</dbReference>
<keyword evidence="1" id="KW-0433">Leucine-rich repeat</keyword>
<gene>
    <name evidence="10" type="ORF">MtrunA17_Chr3g0086221</name>
</gene>
<protein>
    <submittedName>
        <fullName evidence="10">Putative P-loop containing nucleoside triphosphate hydrolase, leucine-rich repeat domain, L</fullName>
    </submittedName>
</protein>
<dbReference type="InterPro" id="IPR032675">
    <property type="entry name" value="LRR_dom_sf"/>
</dbReference>
<dbReference type="InterPro" id="IPR058922">
    <property type="entry name" value="WHD_DRP"/>
</dbReference>
<keyword evidence="2" id="KW-0677">Repeat</keyword>
<dbReference type="InterPro" id="IPR042197">
    <property type="entry name" value="Apaf_helical"/>
</dbReference>
<feature type="domain" description="Disease resistance protein winged helix" evidence="8">
    <location>
        <begin position="414"/>
        <end position="484"/>
    </location>
</feature>
<evidence type="ECO:0000259" key="9">
    <source>
        <dbReference type="Pfam" id="PF25019"/>
    </source>
</evidence>
<keyword evidence="4" id="KW-0611">Plant defense</keyword>
<dbReference type="InterPro" id="IPR002182">
    <property type="entry name" value="NB-ARC"/>
</dbReference>
<dbReference type="GO" id="GO:0005524">
    <property type="term" value="F:ATP binding"/>
    <property type="evidence" value="ECO:0007669"/>
    <property type="project" value="UniProtKB-KW"/>
</dbReference>
<name>A0A396ISU8_MEDTR</name>
<evidence type="ECO:0000256" key="2">
    <source>
        <dbReference type="ARBA" id="ARBA00022737"/>
    </source>
</evidence>
<dbReference type="Pfam" id="PF00931">
    <property type="entry name" value="NB-ARC"/>
    <property type="match status" value="1"/>
</dbReference>
<dbReference type="GO" id="GO:0006952">
    <property type="term" value="P:defense response"/>
    <property type="evidence" value="ECO:0007669"/>
    <property type="project" value="UniProtKB-KW"/>
</dbReference>
<dbReference type="Gene3D" id="1.20.5.4130">
    <property type="match status" value="1"/>
</dbReference>
<feature type="domain" description="R13L1/DRL21-like LRR repeat region" evidence="9">
    <location>
        <begin position="673"/>
        <end position="799"/>
    </location>
</feature>
<organism evidence="10">
    <name type="scientific">Medicago truncatula</name>
    <name type="common">Barrel medic</name>
    <name type="synonym">Medicago tribuloides</name>
    <dbReference type="NCBI Taxonomy" id="3880"/>
    <lineage>
        <taxon>Eukaryota</taxon>
        <taxon>Viridiplantae</taxon>
        <taxon>Streptophyta</taxon>
        <taxon>Embryophyta</taxon>
        <taxon>Tracheophyta</taxon>
        <taxon>Spermatophyta</taxon>
        <taxon>Magnoliopsida</taxon>
        <taxon>eudicotyledons</taxon>
        <taxon>Gunneridae</taxon>
        <taxon>Pentapetalae</taxon>
        <taxon>rosids</taxon>
        <taxon>fabids</taxon>
        <taxon>Fabales</taxon>
        <taxon>Fabaceae</taxon>
        <taxon>Papilionoideae</taxon>
        <taxon>50 kb inversion clade</taxon>
        <taxon>NPAAA clade</taxon>
        <taxon>Hologalegina</taxon>
        <taxon>IRL clade</taxon>
        <taxon>Trifolieae</taxon>
        <taxon>Medicago</taxon>
    </lineage>
</organism>
<dbReference type="Pfam" id="PF25019">
    <property type="entry name" value="LRR_R13L1-DRL21"/>
    <property type="match status" value="1"/>
</dbReference>
<evidence type="ECO:0000259" key="8">
    <source>
        <dbReference type="Pfam" id="PF23559"/>
    </source>
</evidence>
<dbReference type="Gene3D" id="1.10.8.430">
    <property type="entry name" value="Helical domain of apoptotic protease-activating factors"/>
    <property type="match status" value="1"/>
</dbReference>
<dbReference type="InterPro" id="IPR041118">
    <property type="entry name" value="Rx_N"/>
</dbReference>
<evidence type="ECO:0000259" key="6">
    <source>
        <dbReference type="Pfam" id="PF00931"/>
    </source>
</evidence>
<dbReference type="SUPFAM" id="SSF52058">
    <property type="entry name" value="L domain-like"/>
    <property type="match status" value="1"/>
</dbReference>
<dbReference type="GO" id="GO:0051707">
    <property type="term" value="P:response to other organism"/>
    <property type="evidence" value="ECO:0007669"/>
    <property type="project" value="UniProtKB-ARBA"/>
</dbReference>
<dbReference type="Gene3D" id="3.40.50.300">
    <property type="entry name" value="P-loop containing nucleotide triphosphate hydrolases"/>
    <property type="match status" value="1"/>
</dbReference>
<keyword evidence="5" id="KW-0067">ATP-binding</keyword>
<dbReference type="GO" id="GO:0016787">
    <property type="term" value="F:hydrolase activity"/>
    <property type="evidence" value="ECO:0007669"/>
    <property type="project" value="UniProtKB-KW"/>
</dbReference>